<sequence length="67" mass="7497">AHNTQNGNHPVYFLRLPGLRHGAARRGGDRQERARSQNQAEGRPPGPPPHRQPAGPARRRYVSRCVL</sequence>
<name>A0A6J4J5G9_9SPHI</name>
<feature type="compositionally biased region" description="Basic and acidic residues" evidence="1">
    <location>
        <begin position="26"/>
        <end position="35"/>
    </location>
</feature>
<evidence type="ECO:0000256" key="1">
    <source>
        <dbReference type="SAM" id="MobiDB-lite"/>
    </source>
</evidence>
<feature type="compositionally biased region" description="Basic residues" evidence="1">
    <location>
        <begin position="57"/>
        <end position="67"/>
    </location>
</feature>
<evidence type="ECO:0000313" key="2">
    <source>
        <dbReference type="EMBL" id="CAA9268413.1"/>
    </source>
</evidence>
<feature type="non-terminal residue" evidence="2">
    <location>
        <position position="67"/>
    </location>
</feature>
<gene>
    <name evidence="2" type="ORF">AVDCRST_MAG56-2906</name>
</gene>
<protein>
    <submittedName>
        <fullName evidence="2">Uncharacterized protein</fullName>
    </submittedName>
</protein>
<dbReference type="EMBL" id="CADCTQ010000249">
    <property type="protein sequence ID" value="CAA9268413.1"/>
    <property type="molecule type" value="Genomic_DNA"/>
</dbReference>
<accession>A0A6J4J5G9</accession>
<organism evidence="2">
    <name type="scientific">uncultured Cytophagales bacterium</name>
    <dbReference type="NCBI Taxonomy" id="158755"/>
    <lineage>
        <taxon>Bacteria</taxon>
        <taxon>Pseudomonadati</taxon>
        <taxon>Bacteroidota</taxon>
        <taxon>Sphingobacteriia</taxon>
        <taxon>Sphingobacteriales</taxon>
        <taxon>environmental samples</taxon>
    </lineage>
</organism>
<reference evidence="2" key="1">
    <citation type="submission" date="2020-02" db="EMBL/GenBank/DDBJ databases">
        <authorList>
            <person name="Meier V. D."/>
        </authorList>
    </citation>
    <scope>NUCLEOTIDE SEQUENCE</scope>
    <source>
        <strain evidence="2">AVDCRST_MAG56</strain>
    </source>
</reference>
<proteinExistence type="predicted"/>
<dbReference type="AlphaFoldDB" id="A0A6J4J5G9"/>
<feature type="non-terminal residue" evidence="2">
    <location>
        <position position="1"/>
    </location>
</feature>
<feature type="region of interest" description="Disordered" evidence="1">
    <location>
        <begin position="1"/>
        <end position="67"/>
    </location>
</feature>